<dbReference type="EMBL" id="FO117623">
    <property type="protein sequence ID" value="CCG03798.1"/>
    <property type="molecule type" value="Genomic_DNA"/>
</dbReference>
<reference evidence="5" key="2">
    <citation type="submission" date="2012-02" db="EMBL/GenBank/DDBJ databases">
        <title>Complete genome sequence of Blastococcus saxobsidens strain DD2.</title>
        <authorList>
            <person name="Genoscope."/>
        </authorList>
    </citation>
    <scope>NUCLEOTIDE SEQUENCE [LARGE SCALE GENOMIC DNA]</scope>
    <source>
        <strain evidence="5">DD2</strain>
    </source>
</reference>
<gene>
    <name evidence="4" type="ordered locus">BLASA_2927</name>
</gene>
<dbReference type="EC" id="1.1.1.-" evidence="4"/>
<keyword evidence="1 4" id="KW-0560">Oxidoreductase</keyword>
<reference evidence="4 5" key="1">
    <citation type="journal article" date="2012" name="J. Bacteriol.">
        <title>Genome Sequence of Blastococcus saxobsidens DD2, a Stone-Inhabiting Bacterium.</title>
        <authorList>
            <person name="Chouaia B."/>
            <person name="Crotti E."/>
            <person name="Brusetti L."/>
            <person name="Daffonchio D."/>
            <person name="Essoussi I."/>
            <person name="Nouioui I."/>
            <person name="Sbissi I."/>
            <person name="Ghodhbane-Gtari F."/>
            <person name="Gtari M."/>
            <person name="Vacherie B."/>
            <person name="Barbe V."/>
            <person name="Medigue C."/>
            <person name="Gury J."/>
            <person name="Pujic P."/>
            <person name="Normand P."/>
        </authorList>
    </citation>
    <scope>NUCLEOTIDE SEQUENCE [LARGE SCALE GENOMIC DNA]</scope>
    <source>
        <strain evidence="4 5">DD2</strain>
    </source>
</reference>
<name>H6RMG3_BLASD</name>
<dbReference type="STRING" id="1146883.BLASA_2927"/>
<dbReference type="RefSeq" id="WP_014376681.1">
    <property type="nucleotide sequence ID" value="NC_016943.1"/>
</dbReference>
<dbReference type="Gene3D" id="3.40.50.720">
    <property type="entry name" value="NAD(P)-binding Rossmann-like Domain"/>
    <property type="match status" value="1"/>
</dbReference>
<proteinExistence type="inferred from homology"/>
<evidence type="ECO:0000313" key="4">
    <source>
        <dbReference type="EMBL" id="CCG03798.1"/>
    </source>
</evidence>
<accession>H6RMG3</accession>
<evidence type="ECO:0000313" key="5">
    <source>
        <dbReference type="Proteomes" id="UP000007517"/>
    </source>
</evidence>
<dbReference type="InterPro" id="IPR057326">
    <property type="entry name" value="KR_dom"/>
</dbReference>
<dbReference type="PANTHER" id="PTHR43639">
    <property type="entry name" value="OXIDOREDUCTASE, SHORT-CHAIN DEHYDROGENASE/REDUCTASE FAMILY (AFU_ORTHOLOGUE AFUA_5G02870)"/>
    <property type="match status" value="1"/>
</dbReference>
<evidence type="ECO:0000259" key="3">
    <source>
        <dbReference type="SMART" id="SM00822"/>
    </source>
</evidence>
<sequence length="204" mass="21137">MDGRRVAVVTGASSGLGRAVALRLARDGFRVALLARAAGDLADVQREVARDGGTARSRPVDLADAVAAQAAIDEVVGAWGRVDVLVNAAGTDVPGTVEQTTVADWDRVLAVNLRALFVLSKAVFAHLRDAGGGTIINVSSLAGLRGWAEAAAYCSSKFALTGSTQSLAAEGRPHGIRACVLYPGAMATSWGTWDPAERRTTEPQ</sequence>
<dbReference type="PRINTS" id="PR00080">
    <property type="entry name" value="SDRFAMILY"/>
</dbReference>
<dbReference type="PRINTS" id="PR00081">
    <property type="entry name" value="GDHRDH"/>
</dbReference>
<dbReference type="InterPro" id="IPR002347">
    <property type="entry name" value="SDR_fam"/>
</dbReference>
<dbReference type="GO" id="GO:0016491">
    <property type="term" value="F:oxidoreductase activity"/>
    <property type="evidence" value="ECO:0007669"/>
    <property type="project" value="UniProtKB-KW"/>
</dbReference>
<comment type="similarity">
    <text evidence="2">Belongs to the short-chain dehydrogenases/reductases (SDR) family.</text>
</comment>
<keyword evidence="5" id="KW-1185">Reference proteome</keyword>
<dbReference type="Proteomes" id="UP000007517">
    <property type="component" value="Chromosome"/>
</dbReference>
<dbReference type="eggNOG" id="COG0300">
    <property type="taxonomic scope" value="Bacteria"/>
</dbReference>
<dbReference type="PANTHER" id="PTHR43639:SF9">
    <property type="entry name" value="BLL5898 PROTEIN"/>
    <property type="match status" value="1"/>
</dbReference>
<dbReference type="CDD" id="cd05233">
    <property type="entry name" value="SDR_c"/>
    <property type="match status" value="1"/>
</dbReference>
<evidence type="ECO:0000256" key="2">
    <source>
        <dbReference type="RuleBase" id="RU000363"/>
    </source>
</evidence>
<dbReference type="Pfam" id="PF00106">
    <property type="entry name" value="adh_short"/>
    <property type="match status" value="1"/>
</dbReference>
<dbReference type="SMART" id="SM00822">
    <property type="entry name" value="PKS_KR"/>
    <property type="match status" value="1"/>
</dbReference>
<dbReference type="SUPFAM" id="SSF51735">
    <property type="entry name" value="NAD(P)-binding Rossmann-fold domains"/>
    <property type="match status" value="1"/>
</dbReference>
<dbReference type="HOGENOM" id="CLU_010194_2_10_11"/>
<evidence type="ECO:0000256" key="1">
    <source>
        <dbReference type="ARBA" id="ARBA00023002"/>
    </source>
</evidence>
<protein>
    <submittedName>
        <fullName evidence="4">Putative short chain dehydrogenase</fullName>
        <ecNumber evidence="4">1.1.1.-</ecNumber>
    </submittedName>
</protein>
<dbReference type="KEGG" id="bsd:BLASA_2927"/>
<feature type="domain" description="Ketoreductase" evidence="3">
    <location>
        <begin position="5"/>
        <end position="193"/>
    </location>
</feature>
<dbReference type="InterPro" id="IPR036291">
    <property type="entry name" value="NAD(P)-bd_dom_sf"/>
</dbReference>
<dbReference type="AlphaFoldDB" id="H6RMG3"/>
<organism evidence="4 5">
    <name type="scientific">Blastococcus saxobsidens (strain DD2)</name>
    <dbReference type="NCBI Taxonomy" id="1146883"/>
    <lineage>
        <taxon>Bacteria</taxon>
        <taxon>Bacillati</taxon>
        <taxon>Actinomycetota</taxon>
        <taxon>Actinomycetes</taxon>
        <taxon>Geodermatophilales</taxon>
        <taxon>Geodermatophilaceae</taxon>
        <taxon>Blastococcus</taxon>
    </lineage>
</organism>